<gene>
    <name evidence="1" type="ORF">AVEN_134894_1</name>
</gene>
<dbReference type="EMBL" id="BGPR01000194">
    <property type="protein sequence ID" value="GBM03660.1"/>
    <property type="molecule type" value="Genomic_DNA"/>
</dbReference>
<organism evidence="1 2">
    <name type="scientific">Araneus ventricosus</name>
    <name type="common">Orbweaver spider</name>
    <name type="synonym">Epeira ventricosa</name>
    <dbReference type="NCBI Taxonomy" id="182803"/>
    <lineage>
        <taxon>Eukaryota</taxon>
        <taxon>Metazoa</taxon>
        <taxon>Ecdysozoa</taxon>
        <taxon>Arthropoda</taxon>
        <taxon>Chelicerata</taxon>
        <taxon>Arachnida</taxon>
        <taxon>Araneae</taxon>
        <taxon>Araneomorphae</taxon>
        <taxon>Entelegynae</taxon>
        <taxon>Araneoidea</taxon>
        <taxon>Araneidae</taxon>
        <taxon>Araneus</taxon>
    </lineage>
</organism>
<evidence type="ECO:0000313" key="1">
    <source>
        <dbReference type="EMBL" id="GBM03660.1"/>
    </source>
</evidence>
<protein>
    <submittedName>
        <fullName evidence="1">Uncharacterized protein</fullName>
    </submittedName>
</protein>
<proteinExistence type="predicted"/>
<dbReference type="Proteomes" id="UP000499080">
    <property type="component" value="Unassembled WGS sequence"/>
</dbReference>
<dbReference type="OrthoDB" id="2446457at2759"/>
<comment type="caution">
    <text evidence="1">The sequence shown here is derived from an EMBL/GenBank/DDBJ whole genome shotgun (WGS) entry which is preliminary data.</text>
</comment>
<dbReference type="AlphaFoldDB" id="A0A4Y2CH55"/>
<reference evidence="1 2" key="1">
    <citation type="journal article" date="2019" name="Sci. Rep.">
        <title>Orb-weaving spider Araneus ventricosus genome elucidates the spidroin gene catalogue.</title>
        <authorList>
            <person name="Kono N."/>
            <person name="Nakamura H."/>
            <person name="Ohtoshi R."/>
            <person name="Moran D.A.P."/>
            <person name="Shinohara A."/>
            <person name="Yoshida Y."/>
            <person name="Fujiwara M."/>
            <person name="Mori M."/>
            <person name="Tomita M."/>
            <person name="Arakawa K."/>
        </authorList>
    </citation>
    <scope>NUCLEOTIDE SEQUENCE [LARGE SCALE GENOMIC DNA]</scope>
</reference>
<name>A0A4Y2CH55_ARAVE</name>
<accession>A0A4Y2CH55</accession>
<evidence type="ECO:0000313" key="2">
    <source>
        <dbReference type="Proteomes" id="UP000499080"/>
    </source>
</evidence>
<keyword evidence="2" id="KW-1185">Reference proteome</keyword>
<sequence>MTVEAAWMNISSEDFQRLVESMPHRVAVFRRAKGGPTRYEDVSHDVCHFSVDTKRERNSKSFFFREPHQEGTLSKGLRNHRRESVSSSLLDGKVYGVGLVNRPALDEGQ</sequence>